<feature type="region of interest" description="Disordered" evidence="1">
    <location>
        <begin position="1"/>
        <end position="69"/>
    </location>
</feature>
<dbReference type="InParanoid" id="K1S5Q6"/>
<dbReference type="EMBL" id="JH818634">
    <property type="protein sequence ID" value="EKC42696.1"/>
    <property type="molecule type" value="Genomic_DNA"/>
</dbReference>
<dbReference type="AlphaFoldDB" id="K1S5Q6"/>
<evidence type="ECO:0000313" key="2">
    <source>
        <dbReference type="EMBL" id="EKC42696.1"/>
    </source>
</evidence>
<evidence type="ECO:0000256" key="1">
    <source>
        <dbReference type="SAM" id="MobiDB-lite"/>
    </source>
</evidence>
<protein>
    <submittedName>
        <fullName evidence="2">Uncharacterized protein</fullName>
    </submittedName>
</protein>
<sequence length="268" mass="30391">MVFFEGDETASQSKRSRRALLPEPEEPRQDTHLEIPAVPEMMDLLPPQADVSTREDRMSPEKPRADISVGHELSSMEIPRDASVSMERSLLQEDITPVQLQLSVRSKDDSFSDRSSSSRRKRSRSRGSIEEEVLAPPSEPSVSDTLSRINLNLSVVPEEPEIPMMETPLPVFSKVSQAESRLIRLINSYTSEVDYTTFEEICPPHLYDRKQAASLFVLFQEVHTKSIKIRRKSAKESEVCCQYYHVRGYEDGQTYGMTETADKVPGGR</sequence>
<feature type="region of interest" description="Disordered" evidence="1">
    <location>
        <begin position="101"/>
        <end position="143"/>
    </location>
</feature>
<feature type="compositionally biased region" description="Basic and acidic residues" evidence="1">
    <location>
        <begin position="52"/>
        <end position="65"/>
    </location>
</feature>
<proteinExistence type="predicted"/>
<gene>
    <name evidence="2" type="ORF">CGI_10023918</name>
</gene>
<reference evidence="2" key="1">
    <citation type="journal article" date="2012" name="Nature">
        <title>The oyster genome reveals stress adaptation and complexity of shell formation.</title>
        <authorList>
            <person name="Zhang G."/>
            <person name="Fang X."/>
            <person name="Guo X."/>
            <person name="Li L."/>
            <person name="Luo R."/>
            <person name="Xu F."/>
            <person name="Yang P."/>
            <person name="Zhang L."/>
            <person name="Wang X."/>
            <person name="Qi H."/>
            <person name="Xiong Z."/>
            <person name="Que H."/>
            <person name="Xie Y."/>
            <person name="Holland P.W."/>
            <person name="Paps J."/>
            <person name="Zhu Y."/>
            <person name="Wu F."/>
            <person name="Chen Y."/>
            <person name="Wang J."/>
            <person name="Peng C."/>
            <person name="Meng J."/>
            <person name="Yang L."/>
            <person name="Liu J."/>
            <person name="Wen B."/>
            <person name="Zhang N."/>
            <person name="Huang Z."/>
            <person name="Zhu Q."/>
            <person name="Feng Y."/>
            <person name="Mount A."/>
            <person name="Hedgecock D."/>
            <person name="Xu Z."/>
            <person name="Liu Y."/>
            <person name="Domazet-Loso T."/>
            <person name="Du Y."/>
            <person name="Sun X."/>
            <person name="Zhang S."/>
            <person name="Liu B."/>
            <person name="Cheng P."/>
            <person name="Jiang X."/>
            <person name="Li J."/>
            <person name="Fan D."/>
            <person name="Wang W."/>
            <person name="Fu W."/>
            <person name="Wang T."/>
            <person name="Wang B."/>
            <person name="Zhang J."/>
            <person name="Peng Z."/>
            <person name="Li Y."/>
            <person name="Li N."/>
            <person name="Wang J."/>
            <person name="Chen M."/>
            <person name="He Y."/>
            <person name="Tan F."/>
            <person name="Song X."/>
            <person name="Zheng Q."/>
            <person name="Huang R."/>
            <person name="Yang H."/>
            <person name="Du X."/>
            <person name="Chen L."/>
            <person name="Yang M."/>
            <person name="Gaffney P.M."/>
            <person name="Wang S."/>
            <person name="Luo L."/>
            <person name="She Z."/>
            <person name="Ming Y."/>
            <person name="Huang W."/>
            <person name="Zhang S."/>
            <person name="Huang B."/>
            <person name="Zhang Y."/>
            <person name="Qu T."/>
            <person name="Ni P."/>
            <person name="Miao G."/>
            <person name="Wang J."/>
            <person name="Wang Q."/>
            <person name="Steinberg C.E."/>
            <person name="Wang H."/>
            <person name="Li N."/>
            <person name="Qian L."/>
            <person name="Zhang G."/>
            <person name="Li Y."/>
            <person name="Yang H."/>
            <person name="Liu X."/>
            <person name="Wang J."/>
            <person name="Yin Y."/>
            <person name="Wang J."/>
        </authorList>
    </citation>
    <scope>NUCLEOTIDE SEQUENCE [LARGE SCALE GENOMIC DNA]</scope>
    <source>
        <strain evidence="2">05x7-T-G4-1.051#20</strain>
    </source>
</reference>
<organism evidence="2">
    <name type="scientific">Magallana gigas</name>
    <name type="common">Pacific oyster</name>
    <name type="synonym">Crassostrea gigas</name>
    <dbReference type="NCBI Taxonomy" id="29159"/>
    <lineage>
        <taxon>Eukaryota</taxon>
        <taxon>Metazoa</taxon>
        <taxon>Spiralia</taxon>
        <taxon>Lophotrochozoa</taxon>
        <taxon>Mollusca</taxon>
        <taxon>Bivalvia</taxon>
        <taxon>Autobranchia</taxon>
        <taxon>Pteriomorphia</taxon>
        <taxon>Ostreida</taxon>
        <taxon>Ostreoidea</taxon>
        <taxon>Ostreidae</taxon>
        <taxon>Magallana</taxon>
    </lineage>
</organism>
<dbReference type="HOGENOM" id="CLU_1039180_0_0_1"/>
<name>K1S5Q6_MAGGI</name>
<accession>K1S5Q6</accession>